<gene>
    <name evidence="3" type="ORF">NCGR_LOCUS31164</name>
</gene>
<evidence type="ECO:0000313" key="3">
    <source>
        <dbReference type="EMBL" id="CAD6246932.1"/>
    </source>
</evidence>
<feature type="compositionally biased region" description="Polar residues" evidence="1">
    <location>
        <begin position="76"/>
        <end position="86"/>
    </location>
</feature>
<dbReference type="PANTHER" id="PTHR47846">
    <property type="entry name" value="OS06G0681300 PROTEIN-RELATED"/>
    <property type="match status" value="1"/>
</dbReference>
<proteinExistence type="predicted"/>
<reference evidence="3" key="1">
    <citation type="submission" date="2020-10" db="EMBL/GenBank/DDBJ databases">
        <authorList>
            <person name="Han B."/>
            <person name="Lu T."/>
            <person name="Zhao Q."/>
            <person name="Huang X."/>
            <person name="Zhao Y."/>
        </authorList>
    </citation>
    <scope>NUCLEOTIDE SEQUENCE</scope>
</reference>
<evidence type="ECO:0000259" key="2">
    <source>
        <dbReference type="PROSITE" id="PS50108"/>
    </source>
</evidence>
<feature type="compositionally biased region" description="Basic and acidic residues" evidence="1">
    <location>
        <begin position="101"/>
        <end position="113"/>
    </location>
</feature>
<feature type="region of interest" description="Disordered" evidence="1">
    <location>
        <begin position="75"/>
        <end position="114"/>
    </location>
</feature>
<evidence type="ECO:0000313" key="4">
    <source>
        <dbReference type="Proteomes" id="UP000604825"/>
    </source>
</evidence>
<dbReference type="AlphaFoldDB" id="A0A811PHR2"/>
<comment type="caution">
    <text evidence="3">The sequence shown here is derived from an EMBL/GenBank/DDBJ whole genome shotgun (WGS) entry which is preliminary data.</text>
</comment>
<dbReference type="InterPro" id="IPR036936">
    <property type="entry name" value="CRIB_dom_sf"/>
</dbReference>
<dbReference type="CDD" id="cd00132">
    <property type="entry name" value="CRIB"/>
    <property type="match status" value="1"/>
</dbReference>
<name>A0A811PHR2_9POAL</name>
<dbReference type="InterPro" id="IPR000095">
    <property type="entry name" value="CRIB_dom"/>
</dbReference>
<dbReference type="Proteomes" id="UP000604825">
    <property type="component" value="Unassembled WGS sequence"/>
</dbReference>
<dbReference type="Gene3D" id="3.90.810.10">
    <property type="entry name" value="CRIB domain"/>
    <property type="match status" value="1"/>
</dbReference>
<dbReference type="Pfam" id="PF00786">
    <property type="entry name" value="PBD"/>
    <property type="match status" value="1"/>
</dbReference>
<evidence type="ECO:0000256" key="1">
    <source>
        <dbReference type="SAM" id="MobiDB-lite"/>
    </source>
</evidence>
<dbReference type="OrthoDB" id="4206278at2759"/>
<dbReference type="PANTHER" id="PTHR47846:SF4">
    <property type="entry name" value="WASP-RELATED PROTEIN"/>
    <property type="match status" value="1"/>
</dbReference>
<sequence>MAYKMKGVFKGLKVISQIFVVKEHQMEIGYPTDVKHVAHIGWDSPTGSAASPSWILTSLEIYHPLVYFPKVAVKKQPSTQTYQSHPGSREGRNPRMTRQGHPRDPQGRQDQGPKAHFHLPLTVSVSRICNRKSRLYRPFLLTLPRR</sequence>
<accession>A0A811PHR2</accession>
<organism evidence="3 4">
    <name type="scientific">Miscanthus lutarioriparius</name>
    <dbReference type="NCBI Taxonomy" id="422564"/>
    <lineage>
        <taxon>Eukaryota</taxon>
        <taxon>Viridiplantae</taxon>
        <taxon>Streptophyta</taxon>
        <taxon>Embryophyta</taxon>
        <taxon>Tracheophyta</taxon>
        <taxon>Spermatophyta</taxon>
        <taxon>Magnoliopsida</taxon>
        <taxon>Liliopsida</taxon>
        <taxon>Poales</taxon>
        <taxon>Poaceae</taxon>
        <taxon>PACMAD clade</taxon>
        <taxon>Panicoideae</taxon>
        <taxon>Andropogonodae</taxon>
        <taxon>Andropogoneae</taxon>
        <taxon>Saccharinae</taxon>
        <taxon>Miscanthus</taxon>
    </lineage>
</organism>
<protein>
    <recommendedName>
        <fullName evidence="2">CRIB domain-containing protein</fullName>
    </recommendedName>
</protein>
<feature type="domain" description="CRIB" evidence="2">
    <location>
        <begin position="28"/>
        <end position="41"/>
    </location>
</feature>
<dbReference type="PROSITE" id="PS50108">
    <property type="entry name" value="CRIB"/>
    <property type="match status" value="1"/>
</dbReference>
<dbReference type="EMBL" id="CAJGYO010000007">
    <property type="protein sequence ID" value="CAD6246932.1"/>
    <property type="molecule type" value="Genomic_DNA"/>
</dbReference>
<keyword evidence="4" id="KW-1185">Reference proteome</keyword>